<evidence type="ECO:0000313" key="2">
    <source>
        <dbReference type="Proteomes" id="UP000700732"/>
    </source>
</evidence>
<organism evidence="1 2">
    <name type="scientific">Spirosoma utsteinense</name>
    <dbReference type="NCBI Taxonomy" id="2585773"/>
    <lineage>
        <taxon>Bacteria</taxon>
        <taxon>Pseudomonadati</taxon>
        <taxon>Bacteroidota</taxon>
        <taxon>Cytophagia</taxon>
        <taxon>Cytophagales</taxon>
        <taxon>Cytophagaceae</taxon>
        <taxon>Spirosoma</taxon>
    </lineage>
</organism>
<sequence>MPIHVSLDYTVPFQVGDEVFTSYPAGNGEFVGGPASYPSFKGTISSVKLMFALGPTNSCTITESIDNKELTVEKVVYTVVPSHPSHQSAFMVECGATSDSDTKLFSTEAELLAYQEAKP</sequence>
<proteinExistence type="predicted"/>
<dbReference type="RefSeq" id="WP_186741198.1">
    <property type="nucleotide sequence ID" value="NZ_VFIA01000049.1"/>
</dbReference>
<evidence type="ECO:0000313" key="1">
    <source>
        <dbReference type="EMBL" id="MBC3794551.1"/>
    </source>
</evidence>
<name>A0ABR6WDB8_9BACT</name>
<keyword evidence="2" id="KW-1185">Reference proteome</keyword>
<reference evidence="1 2" key="1">
    <citation type="submission" date="2019-06" db="EMBL/GenBank/DDBJ databases">
        <title>Spirosoma utsteinense sp. nov. isolated from Antarctic ice-free soils.</title>
        <authorList>
            <person name="Tahon G."/>
        </authorList>
    </citation>
    <scope>NUCLEOTIDE SEQUENCE [LARGE SCALE GENOMIC DNA]</scope>
    <source>
        <strain evidence="1 2">LMG 31447</strain>
    </source>
</reference>
<comment type="caution">
    <text evidence="1">The sequence shown here is derived from an EMBL/GenBank/DDBJ whole genome shotgun (WGS) entry which is preliminary data.</text>
</comment>
<accession>A0ABR6WDB8</accession>
<gene>
    <name evidence="1" type="ORF">FH603_5080</name>
</gene>
<dbReference type="Proteomes" id="UP000700732">
    <property type="component" value="Unassembled WGS sequence"/>
</dbReference>
<dbReference type="EMBL" id="VFIA01000049">
    <property type="protein sequence ID" value="MBC3794551.1"/>
    <property type="molecule type" value="Genomic_DNA"/>
</dbReference>
<protein>
    <submittedName>
        <fullName evidence="1">Uncharacterized protein</fullName>
    </submittedName>
</protein>